<evidence type="ECO:0000313" key="7">
    <source>
        <dbReference type="Proteomes" id="UP000675379"/>
    </source>
</evidence>
<evidence type="ECO:0000256" key="1">
    <source>
        <dbReference type="ARBA" id="ARBA00024322"/>
    </source>
</evidence>
<evidence type="ECO:0000313" key="6">
    <source>
        <dbReference type="EMBL" id="MBR0575625.1"/>
    </source>
</evidence>
<feature type="domain" description="BMC" evidence="5">
    <location>
        <begin position="4"/>
        <end position="89"/>
    </location>
</feature>
<dbReference type="InterPro" id="IPR044872">
    <property type="entry name" value="CcmK/CsoS1_BMC"/>
</dbReference>
<feature type="region of interest" description="Disordered" evidence="4">
    <location>
        <begin position="92"/>
        <end position="223"/>
    </location>
</feature>
<comment type="similarity">
    <text evidence="3">Belongs to the bacterial microcompartments protein family.</text>
</comment>
<dbReference type="RefSeq" id="WP_211800149.1">
    <property type="nucleotide sequence ID" value="NZ_JAGSCS010000004.1"/>
</dbReference>
<feature type="compositionally biased region" description="Acidic residues" evidence="4">
    <location>
        <begin position="132"/>
        <end position="161"/>
    </location>
</feature>
<comment type="subcellular location">
    <subcellularLocation>
        <location evidence="1">Bacterial microcompartment</location>
    </subcellularLocation>
</comment>
<dbReference type="CDD" id="cd07045">
    <property type="entry name" value="BMC_CcmK_like"/>
    <property type="match status" value="1"/>
</dbReference>
<keyword evidence="2" id="KW-1283">Bacterial microcompartment</keyword>
<evidence type="ECO:0000259" key="5">
    <source>
        <dbReference type="PROSITE" id="PS51930"/>
    </source>
</evidence>
<reference evidence="6" key="1">
    <citation type="submission" date="2021-04" db="EMBL/GenBank/DDBJ databases">
        <title>Proteiniclasticum sedimins sp. nov., an obligate anaerobic bacterium isolated from anaerobic sludge.</title>
        <authorList>
            <person name="Liu J."/>
        </authorList>
    </citation>
    <scope>NUCLEOTIDE SEQUENCE</scope>
    <source>
        <strain evidence="6">BAD-10</strain>
    </source>
</reference>
<dbReference type="InterPro" id="IPR000249">
    <property type="entry name" value="BMC_dom"/>
</dbReference>
<dbReference type="SMART" id="SM00877">
    <property type="entry name" value="BMC"/>
    <property type="match status" value="1"/>
</dbReference>
<accession>A0A941CN49</accession>
<evidence type="ECO:0000256" key="4">
    <source>
        <dbReference type="SAM" id="MobiDB-lite"/>
    </source>
</evidence>
<dbReference type="GO" id="GO:0031469">
    <property type="term" value="C:bacterial microcompartment"/>
    <property type="evidence" value="ECO:0007669"/>
    <property type="project" value="UniProtKB-SubCell"/>
</dbReference>
<dbReference type="InterPro" id="IPR050575">
    <property type="entry name" value="BMC_shell"/>
</dbReference>
<dbReference type="PANTHER" id="PTHR33941:SF11">
    <property type="entry name" value="BACTERIAL MICROCOMPARTMENT SHELL PROTEIN PDUJ"/>
    <property type="match status" value="1"/>
</dbReference>
<dbReference type="Gene3D" id="3.30.70.1710">
    <property type="match status" value="1"/>
</dbReference>
<comment type="caution">
    <text evidence="6">The sequence shown here is derived from an EMBL/GenBank/DDBJ whole genome shotgun (WGS) entry which is preliminary data.</text>
</comment>
<proteinExistence type="inferred from homology"/>
<organism evidence="6 7">
    <name type="scientific">Proteiniclasticum sediminis</name>
    <dbReference type="NCBI Taxonomy" id="2804028"/>
    <lineage>
        <taxon>Bacteria</taxon>
        <taxon>Bacillati</taxon>
        <taxon>Bacillota</taxon>
        <taxon>Clostridia</taxon>
        <taxon>Eubacteriales</taxon>
        <taxon>Clostridiaceae</taxon>
        <taxon>Proteiniclasticum</taxon>
    </lineage>
</organism>
<dbReference type="EMBL" id="JAGSCS010000004">
    <property type="protein sequence ID" value="MBR0575625.1"/>
    <property type="molecule type" value="Genomic_DNA"/>
</dbReference>
<gene>
    <name evidence="6" type="ORF">KCG48_04635</name>
</gene>
<feature type="compositionally biased region" description="Acidic residues" evidence="4">
    <location>
        <begin position="107"/>
        <end position="118"/>
    </location>
</feature>
<dbReference type="PANTHER" id="PTHR33941">
    <property type="entry name" value="PROPANEDIOL UTILIZATION PROTEIN PDUA"/>
    <property type="match status" value="1"/>
</dbReference>
<feature type="compositionally biased region" description="Basic and acidic residues" evidence="4">
    <location>
        <begin position="92"/>
        <end position="106"/>
    </location>
</feature>
<dbReference type="AlphaFoldDB" id="A0A941CN49"/>
<protein>
    <submittedName>
        <fullName evidence="6">BMC domain-containing protein</fullName>
    </submittedName>
</protein>
<dbReference type="PROSITE" id="PS51930">
    <property type="entry name" value="BMC_2"/>
    <property type="match status" value="1"/>
</dbReference>
<evidence type="ECO:0000256" key="2">
    <source>
        <dbReference type="ARBA" id="ARBA00024446"/>
    </source>
</evidence>
<dbReference type="SUPFAM" id="SSF143414">
    <property type="entry name" value="CcmK-like"/>
    <property type="match status" value="1"/>
</dbReference>
<dbReference type="InterPro" id="IPR037233">
    <property type="entry name" value="CcmK-like_sf"/>
</dbReference>
<evidence type="ECO:0000256" key="3">
    <source>
        <dbReference type="PROSITE-ProRule" id="PRU01278"/>
    </source>
</evidence>
<dbReference type="Proteomes" id="UP000675379">
    <property type="component" value="Unassembled WGS sequence"/>
</dbReference>
<feature type="compositionally biased region" description="Basic and acidic residues" evidence="4">
    <location>
        <begin position="208"/>
        <end position="223"/>
    </location>
</feature>
<name>A0A941CN49_9CLOT</name>
<dbReference type="Pfam" id="PF00936">
    <property type="entry name" value="BMC"/>
    <property type="match status" value="1"/>
</dbReference>
<sequence>MKKAYGFIEMMGLASAVVAVDTALKAANVELEGLEAAKGGGWHTIKLTGEVSAVKAAVSAILAERSLQGKVRSHTVIPRPSQGLETLLEKAEDQLPLKKNPSREEALPEAETVEETPSEEPLPVEPQPFTEETVETEPVEEPKEEEAEPFEDSSFSEDLLEPAEPGPETVDNGELVKIAMEVPRPRKTPLKKGTPTCNLCQDPTCPRKKGEPRNRCIHHKEKE</sequence>
<keyword evidence="7" id="KW-1185">Reference proteome</keyword>